<comment type="caution">
    <text evidence="1">The sequence shown here is derived from an EMBL/GenBank/DDBJ whole genome shotgun (WGS) entry which is preliminary data.</text>
</comment>
<organism evidence="1 2">
    <name type="scientific">Cyanobium usitatum str. Tous</name>
    <dbReference type="NCBI Taxonomy" id="2116684"/>
    <lineage>
        <taxon>Bacteria</taxon>
        <taxon>Bacillati</taxon>
        <taxon>Cyanobacteriota</taxon>
        <taxon>Cyanophyceae</taxon>
        <taxon>Synechococcales</taxon>
        <taxon>Prochlorococcaceae</taxon>
        <taxon>Cyanobium</taxon>
    </lineage>
</organism>
<dbReference type="Proteomes" id="UP000243002">
    <property type="component" value="Unassembled WGS sequence"/>
</dbReference>
<evidence type="ECO:0000313" key="1">
    <source>
        <dbReference type="EMBL" id="PSJ06525.1"/>
    </source>
</evidence>
<dbReference type="OrthoDB" id="560739at2"/>
<dbReference type="InterPro" id="IPR021483">
    <property type="entry name" value="DUF3136"/>
</dbReference>
<keyword evidence="2" id="KW-1185">Reference proteome</keyword>
<dbReference type="Pfam" id="PF11334">
    <property type="entry name" value="DUF3136"/>
    <property type="match status" value="1"/>
</dbReference>
<dbReference type="AlphaFoldDB" id="A0A2P7MZ99"/>
<sequence length="77" mass="8849">MTTSLPAPGLTIGELEANYPLYCKAMRLLIREGKTIAKVRRTVCWQRLEILHNCLPTQYREPDYLFALLQRELSAGL</sequence>
<evidence type="ECO:0008006" key="3">
    <source>
        <dbReference type="Google" id="ProtNLM"/>
    </source>
</evidence>
<reference evidence="1 2" key="1">
    <citation type="journal article" date="2018" name="Environ. Microbiol.">
        <title>Ecological and genomic features of two widespread freshwater picocyanobacteria.</title>
        <authorList>
            <person name="Cabello-Yeves P.J."/>
            <person name="Picazo A."/>
            <person name="Camacho A."/>
            <person name="Callieri C."/>
            <person name="Rosselli R."/>
            <person name="Roda-Garcia J.J."/>
            <person name="Coutinho F.H."/>
            <person name="Rodriguez-Valera F."/>
        </authorList>
    </citation>
    <scope>NUCLEOTIDE SEQUENCE [LARGE SCALE GENOMIC DNA]</scope>
    <source>
        <strain evidence="1 2">Tous</strain>
    </source>
</reference>
<name>A0A2P7MZ99_9CYAN</name>
<evidence type="ECO:0000313" key="2">
    <source>
        <dbReference type="Proteomes" id="UP000243002"/>
    </source>
</evidence>
<dbReference type="RefSeq" id="WP_106502031.1">
    <property type="nucleotide sequence ID" value="NZ_PXXO01000003.1"/>
</dbReference>
<accession>A0A2P7MZ99</accession>
<proteinExistence type="predicted"/>
<gene>
    <name evidence="1" type="ORF">C7K55_03505</name>
</gene>
<dbReference type="EMBL" id="PXXO01000003">
    <property type="protein sequence ID" value="PSJ06525.1"/>
    <property type="molecule type" value="Genomic_DNA"/>
</dbReference>
<protein>
    <recommendedName>
        <fullName evidence="3">DUF3136 domain-containing protein</fullName>
    </recommendedName>
</protein>